<evidence type="ECO:0000256" key="4">
    <source>
        <dbReference type="ARBA" id="ARBA00022989"/>
    </source>
</evidence>
<gene>
    <name evidence="7" type="ORF">B1991_00010</name>
</gene>
<sequence>MRRFLALSRSLHGVLDIAMPGFVALLWLGRFPDWQVLAICLGTALAGYTAIYALNDLAGVKDDQQKVARGLTPGYAVEASTMRYPLAQNLISMKGALAWFGLWFALAVLGIWLLNPWILAILIAAALLELAYVKLLKVTWWRTVISGLVKSAGPVAAVFAVVPSPAPAGLALMLGWLMLWEVGGQNIPADWNDIEEDRAIGARTIPLVFGLHVAGWLVAVLLVLTVAGSLLLARLSPLTLGWPFQLAVLLAGLVLLLVPALRLAVTCDGRAAARLFDRSSLYPLALLLIVTVFVLLP</sequence>
<proteinExistence type="predicted"/>
<dbReference type="Pfam" id="PF01040">
    <property type="entry name" value="UbiA"/>
    <property type="match status" value="1"/>
</dbReference>
<keyword evidence="8" id="KW-1185">Reference proteome</keyword>
<feature type="transmembrane region" description="Helical" evidence="6">
    <location>
        <begin position="12"/>
        <end position="28"/>
    </location>
</feature>
<feature type="transmembrane region" description="Helical" evidence="6">
    <location>
        <begin position="213"/>
        <end position="233"/>
    </location>
</feature>
<keyword evidence="3 6" id="KW-0812">Transmembrane</keyword>
<keyword evidence="5 6" id="KW-0472">Membrane</keyword>
<feature type="transmembrane region" description="Helical" evidence="6">
    <location>
        <begin position="240"/>
        <end position="260"/>
    </location>
</feature>
<dbReference type="Proteomes" id="UP000306317">
    <property type="component" value="Unassembled WGS sequence"/>
</dbReference>
<feature type="transmembrane region" description="Helical" evidence="6">
    <location>
        <begin position="280"/>
        <end position="296"/>
    </location>
</feature>
<evidence type="ECO:0000256" key="5">
    <source>
        <dbReference type="ARBA" id="ARBA00023136"/>
    </source>
</evidence>
<evidence type="ECO:0000313" key="7">
    <source>
        <dbReference type="EMBL" id="THD10270.1"/>
    </source>
</evidence>
<protein>
    <submittedName>
        <fullName evidence="7">Ubiquinone biosynthesis protein UbiA</fullName>
    </submittedName>
</protein>
<keyword evidence="4 6" id="KW-1133">Transmembrane helix</keyword>
<feature type="transmembrane region" description="Helical" evidence="6">
    <location>
        <begin position="91"/>
        <end position="111"/>
    </location>
</feature>
<dbReference type="RefSeq" id="WP_136256650.1">
    <property type="nucleotide sequence ID" value="NZ_MWIO01000001.1"/>
</dbReference>
<evidence type="ECO:0000313" key="8">
    <source>
        <dbReference type="Proteomes" id="UP000306317"/>
    </source>
</evidence>
<dbReference type="GO" id="GO:0016765">
    <property type="term" value="F:transferase activity, transferring alkyl or aryl (other than methyl) groups"/>
    <property type="evidence" value="ECO:0007669"/>
    <property type="project" value="InterPro"/>
</dbReference>
<feature type="transmembrane region" description="Helical" evidence="6">
    <location>
        <begin position="34"/>
        <end position="54"/>
    </location>
</feature>
<dbReference type="OrthoDB" id="4687096at2"/>
<accession>A0A4S3KNA6</accession>
<evidence type="ECO:0000256" key="3">
    <source>
        <dbReference type="ARBA" id="ARBA00022692"/>
    </source>
</evidence>
<feature type="transmembrane region" description="Helical" evidence="6">
    <location>
        <begin position="117"/>
        <end position="135"/>
    </location>
</feature>
<keyword evidence="7" id="KW-0830">Ubiquinone</keyword>
<evidence type="ECO:0000256" key="6">
    <source>
        <dbReference type="SAM" id="Phobius"/>
    </source>
</evidence>
<dbReference type="Gene3D" id="1.20.120.1780">
    <property type="entry name" value="UbiA prenyltransferase"/>
    <property type="match status" value="1"/>
</dbReference>
<dbReference type="InterPro" id="IPR000537">
    <property type="entry name" value="UbiA_prenyltransferase"/>
</dbReference>
<dbReference type="GO" id="GO:0016020">
    <property type="term" value="C:membrane"/>
    <property type="evidence" value="ECO:0007669"/>
    <property type="project" value="UniProtKB-SubCell"/>
</dbReference>
<evidence type="ECO:0000256" key="1">
    <source>
        <dbReference type="ARBA" id="ARBA00004141"/>
    </source>
</evidence>
<dbReference type="InterPro" id="IPR044878">
    <property type="entry name" value="UbiA_sf"/>
</dbReference>
<comment type="subcellular location">
    <subcellularLocation>
        <location evidence="1">Membrane</location>
        <topology evidence="1">Multi-pass membrane protein</topology>
    </subcellularLocation>
</comment>
<evidence type="ECO:0000256" key="2">
    <source>
        <dbReference type="ARBA" id="ARBA00022475"/>
    </source>
</evidence>
<dbReference type="EMBL" id="MWIO01000001">
    <property type="protein sequence ID" value="THD10270.1"/>
    <property type="molecule type" value="Genomic_DNA"/>
</dbReference>
<keyword evidence="2" id="KW-1003">Cell membrane</keyword>
<organism evidence="7 8">
    <name type="scientific">Rhodanobacter lindaniclasticus</name>
    <dbReference type="NCBI Taxonomy" id="75310"/>
    <lineage>
        <taxon>Bacteria</taxon>
        <taxon>Pseudomonadati</taxon>
        <taxon>Pseudomonadota</taxon>
        <taxon>Gammaproteobacteria</taxon>
        <taxon>Lysobacterales</taxon>
        <taxon>Rhodanobacteraceae</taxon>
        <taxon>Rhodanobacter</taxon>
    </lineage>
</organism>
<comment type="caution">
    <text evidence="7">The sequence shown here is derived from an EMBL/GenBank/DDBJ whole genome shotgun (WGS) entry which is preliminary data.</text>
</comment>
<name>A0A4S3KNA6_9GAMM</name>
<dbReference type="Gene3D" id="1.10.357.140">
    <property type="entry name" value="UbiA prenyltransferase"/>
    <property type="match status" value="1"/>
</dbReference>
<dbReference type="AlphaFoldDB" id="A0A4S3KNA6"/>
<reference evidence="7 8" key="1">
    <citation type="submission" date="2017-02" db="EMBL/GenBank/DDBJ databases">
        <title>Whole genome sequencing of Rhodanobacter lindaniclasticus DSM 17932.</title>
        <authorList>
            <person name="Kumar S."/>
            <person name="Patil P."/>
            <person name="Patil P.B."/>
        </authorList>
    </citation>
    <scope>NUCLEOTIDE SEQUENCE [LARGE SCALE GENOMIC DNA]</scope>
    <source>
        <strain evidence="7 8">DSM 17932</strain>
    </source>
</reference>